<dbReference type="GO" id="GO:0005524">
    <property type="term" value="F:ATP binding"/>
    <property type="evidence" value="ECO:0007669"/>
    <property type="project" value="UniProtKB-UniRule"/>
</dbReference>
<dbReference type="InterPro" id="IPR043519">
    <property type="entry name" value="NT_sf"/>
</dbReference>
<feature type="binding site" evidence="11">
    <location>
        <position position="27"/>
    </location>
    <ligand>
        <name>ATP</name>
        <dbReference type="ChEBI" id="CHEBI:30616"/>
    </ligand>
</feature>
<dbReference type="GO" id="GO:0160016">
    <property type="term" value="F:CCACCA tRNA nucleotidyltransferase activity"/>
    <property type="evidence" value="ECO:0007669"/>
    <property type="project" value="RHEA"/>
</dbReference>
<evidence type="ECO:0000313" key="15">
    <source>
        <dbReference type="EMBL" id="KQL53727.1"/>
    </source>
</evidence>
<dbReference type="InterPro" id="IPR002646">
    <property type="entry name" value="PolA_pol_head_dom"/>
</dbReference>
<comment type="caution">
    <text evidence="15">The sequence shown here is derived from an EMBL/GenBank/DDBJ whole genome shotgun (WGS) entry which is preliminary data.</text>
</comment>
<keyword evidence="6 11" id="KW-0547">Nucleotide-binding</keyword>
<dbReference type="Pfam" id="PF01743">
    <property type="entry name" value="PolyA_pol"/>
    <property type="match status" value="1"/>
</dbReference>
<dbReference type="InterPro" id="IPR032810">
    <property type="entry name" value="CCA-adding_enz_C"/>
</dbReference>
<dbReference type="GO" id="GO:0004810">
    <property type="term" value="F:CCA tRNA nucleotidyltransferase activity"/>
    <property type="evidence" value="ECO:0007669"/>
    <property type="project" value="UniProtKB-UniRule"/>
</dbReference>
<evidence type="ECO:0000256" key="4">
    <source>
        <dbReference type="ARBA" id="ARBA00022695"/>
    </source>
</evidence>
<feature type="binding site" evidence="11">
    <location>
        <position position="157"/>
    </location>
    <ligand>
        <name>CTP</name>
        <dbReference type="ChEBI" id="CHEBI:37563"/>
    </ligand>
</feature>
<feature type="binding site" evidence="11">
    <location>
        <position position="27"/>
    </location>
    <ligand>
        <name>CTP</name>
        <dbReference type="ChEBI" id="CHEBI:37563"/>
    </ligand>
</feature>
<name>A0A0Q3WXW6_9BACI</name>
<dbReference type="Gene3D" id="1.10.110.30">
    <property type="match status" value="1"/>
</dbReference>
<feature type="binding site" evidence="11">
    <location>
        <position position="30"/>
    </location>
    <ligand>
        <name>ATP</name>
        <dbReference type="ChEBI" id="CHEBI:30616"/>
    </ligand>
</feature>
<comment type="cofactor">
    <cofactor evidence="1 11">
        <name>Mg(2+)</name>
        <dbReference type="ChEBI" id="CHEBI:18420"/>
    </cofactor>
</comment>
<dbReference type="RefSeq" id="WP_055739461.1">
    <property type="nucleotide sequence ID" value="NZ_JAAIWL010000013.1"/>
</dbReference>
<dbReference type="PANTHER" id="PTHR46173">
    <property type="entry name" value="CCA TRNA NUCLEOTIDYLTRANSFERASE 1, MITOCHONDRIAL"/>
    <property type="match status" value="1"/>
</dbReference>
<feature type="binding site" evidence="11">
    <location>
        <position position="111"/>
    </location>
    <ligand>
        <name>ATP</name>
        <dbReference type="ChEBI" id="CHEBI:30616"/>
    </ligand>
</feature>
<dbReference type="PATRIC" id="fig|157838.3.peg.2100"/>
<keyword evidence="9 11" id="KW-0460">Magnesium</keyword>
<dbReference type="GO" id="GO:0001680">
    <property type="term" value="P:tRNA 3'-terminal CCA addition"/>
    <property type="evidence" value="ECO:0007669"/>
    <property type="project" value="UniProtKB-UniRule"/>
</dbReference>
<evidence type="ECO:0000313" key="16">
    <source>
        <dbReference type="Proteomes" id="UP000051888"/>
    </source>
</evidence>
<evidence type="ECO:0000256" key="11">
    <source>
        <dbReference type="HAMAP-Rule" id="MF_01263"/>
    </source>
</evidence>
<gene>
    <name evidence="11" type="primary">cca</name>
    <name evidence="15" type="ORF">AN964_09575</name>
</gene>
<feature type="binding site" evidence="11">
    <location>
        <position position="42"/>
    </location>
    <ligand>
        <name>Mg(2+)</name>
        <dbReference type="ChEBI" id="CHEBI:18420"/>
    </ligand>
</feature>
<organism evidence="15 16">
    <name type="scientific">Heyndrickxia shackletonii</name>
    <dbReference type="NCBI Taxonomy" id="157838"/>
    <lineage>
        <taxon>Bacteria</taxon>
        <taxon>Bacillati</taxon>
        <taxon>Bacillota</taxon>
        <taxon>Bacilli</taxon>
        <taxon>Bacillales</taxon>
        <taxon>Bacillaceae</taxon>
        <taxon>Heyndrickxia</taxon>
    </lineage>
</organism>
<protein>
    <recommendedName>
        <fullName evidence="11">CCA-adding enzyme</fullName>
        <ecNumber evidence="11">2.7.7.72</ecNumber>
    </recommendedName>
    <alternativeName>
        <fullName evidence="11">CCA tRNA nucleotidyltransferase</fullName>
    </alternativeName>
    <alternativeName>
        <fullName evidence="11">tRNA CCA-pyrophosphorylase</fullName>
    </alternativeName>
    <alternativeName>
        <fullName evidence="11">tRNA adenylyl-/cytidylyl- transferase</fullName>
    </alternativeName>
    <alternativeName>
        <fullName evidence="11">tRNA nucleotidyltransferase</fullName>
    </alternativeName>
    <alternativeName>
        <fullName evidence="11">tRNA-NT</fullName>
    </alternativeName>
</protein>
<evidence type="ECO:0000256" key="9">
    <source>
        <dbReference type="ARBA" id="ARBA00022842"/>
    </source>
</evidence>
<keyword evidence="7 11" id="KW-0692">RNA repair</keyword>
<dbReference type="Gene3D" id="3.30.460.10">
    <property type="entry name" value="Beta Polymerase, domain 2"/>
    <property type="match status" value="1"/>
</dbReference>
<feature type="domain" description="tRNA nucleotidyltransferase/poly(A) polymerase RNA and SrmB- binding" evidence="13">
    <location>
        <begin position="170"/>
        <end position="223"/>
    </location>
</feature>
<dbReference type="InterPro" id="IPR050264">
    <property type="entry name" value="Bact_CCA-adding_enz_type3_sf"/>
</dbReference>
<comment type="catalytic activity">
    <reaction evidence="11">
        <text>a tRNA with a 3' CCA end + 2 CTP + ATP = a tRNA with a 3' CCACCA end + 3 diphosphate</text>
        <dbReference type="Rhea" id="RHEA:76235"/>
        <dbReference type="Rhea" id="RHEA-COMP:10468"/>
        <dbReference type="Rhea" id="RHEA-COMP:18655"/>
        <dbReference type="ChEBI" id="CHEBI:30616"/>
        <dbReference type="ChEBI" id="CHEBI:33019"/>
        <dbReference type="ChEBI" id="CHEBI:37563"/>
        <dbReference type="ChEBI" id="CHEBI:83071"/>
        <dbReference type="ChEBI" id="CHEBI:195187"/>
    </reaction>
</comment>
<feature type="binding site" evidence="11">
    <location>
        <position position="40"/>
    </location>
    <ligand>
        <name>Mg(2+)</name>
        <dbReference type="ChEBI" id="CHEBI:18420"/>
    </ligand>
</feature>
<dbReference type="GO" id="GO:0000287">
    <property type="term" value="F:magnesium ion binding"/>
    <property type="evidence" value="ECO:0007669"/>
    <property type="project" value="UniProtKB-UniRule"/>
</dbReference>
<evidence type="ECO:0000256" key="10">
    <source>
        <dbReference type="ARBA" id="ARBA00022884"/>
    </source>
</evidence>
<dbReference type="Pfam" id="PF13735">
    <property type="entry name" value="tRNA_NucTran2_2"/>
    <property type="match status" value="1"/>
</dbReference>
<reference evidence="15 16" key="1">
    <citation type="submission" date="2015-09" db="EMBL/GenBank/DDBJ databases">
        <title>Genome sequencing project for genomic taxonomy and phylogenomics of Bacillus-like bacteria.</title>
        <authorList>
            <person name="Liu B."/>
            <person name="Wang J."/>
            <person name="Zhu Y."/>
            <person name="Liu G."/>
            <person name="Chen Q."/>
            <person name="Chen Z."/>
            <person name="Lan J."/>
            <person name="Che J."/>
            <person name="Ge C."/>
            <person name="Shi H."/>
            <person name="Pan Z."/>
            <person name="Liu X."/>
        </authorList>
    </citation>
    <scope>NUCLEOTIDE SEQUENCE [LARGE SCALE GENOMIC DNA]</scope>
    <source>
        <strain evidence="15 16">LMG 18435</strain>
    </source>
</reference>
<keyword evidence="3 11" id="KW-0819">tRNA processing</keyword>
<dbReference type="STRING" id="157838.AN964_09575"/>
<comment type="similarity">
    <text evidence="11">Belongs to the tRNA nucleotidyltransferase/poly(A) polymerase family. Bacterial CCA-adding enzyme type 3 subfamily.</text>
</comment>
<dbReference type="GO" id="GO:0000049">
    <property type="term" value="F:tRNA binding"/>
    <property type="evidence" value="ECO:0007669"/>
    <property type="project" value="UniProtKB-UniRule"/>
</dbReference>
<keyword evidence="2 11" id="KW-0808">Transferase</keyword>
<evidence type="ECO:0000259" key="12">
    <source>
        <dbReference type="Pfam" id="PF01743"/>
    </source>
</evidence>
<dbReference type="Gene3D" id="1.10.246.80">
    <property type="match status" value="1"/>
</dbReference>
<feature type="binding site" evidence="11">
    <location>
        <position position="160"/>
    </location>
    <ligand>
        <name>CTP</name>
        <dbReference type="ChEBI" id="CHEBI:37563"/>
    </ligand>
</feature>
<dbReference type="CDD" id="cd05398">
    <property type="entry name" value="NT_ClassII-CCAase"/>
    <property type="match status" value="1"/>
</dbReference>
<sequence>MQEPFLQAIPILKKIESYGYEAYFVGGSIRDLLLNRTISDVDIATSATPEEIKKIFDRTVDVGIEHGTVLVLHKDKRYEVTTFRAESQYKDYRHPDKVEFIRSLQMDLERRDFTMNAIAMDQFGNLKDPFDGKTDINRKIIRTVGAAESRFHEDALRMMRAVRFVSQLEFSIDKDTRNALFQHANLLHFIAVERITNEFIKLLKGTAKTAAISILLESALVNFMPNPYDTKYSLTKCIHYQIDILSEDQMWLIILYFQNGDPAEYLKKWRLPNQKVKYLTTCLRSLKVRENREWSELTLYPLKLQMAIDIEMVYRTLQKQSVDNVDDEISNKYERLVIKSREELQVGGNDLIGWFNRPAGPWIKEALNIIEEAVLLKKIKNSKDAIKGWILNKCNHQQEQN</sequence>
<feature type="binding site" evidence="11">
    <location>
        <position position="157"/>
    </location>
    <ligand>
        <name>ATP</name>
        <dbReference type="ChEBI" id="CHEBI:30616"/>
    </ligand>
</feature>
<evidence type="ECO:0000259" key="13">
    <source>
        <dbReference type="Pfam" id="PF12627"/>
    </source>
</evidence>
<feature type="binding site" evidence="11">
    <location>
        <position position="30"/>
    </location>
    <ligand>
        <name>CTP</name>
        <dbReference type="ChEBI" id="CHEBI:37563"/>
    </ligand>
</feature>
<dbReference type="PANTHER" id="PTHR46173:SF1">
    <property type="entry name" value="CCA TRNA NUCLEOTIDYLTRANSFERASE 1, MITOCHONDRIAL"/>
    <property type="match status" value="1"/>
</dbReference>
<evidence type="ECO:0000256" key="7">
    <source>
        <dbReference type="ARBA" id="ARBA00022800"/>
    </source>
</evidence>
<comment type="miscellaneous">
    <text evidence="11">A single active site specifically recognizes both ATP and CTP and is responsible for their addition.</text>
</comment>
<feature type="binding site" evidence="11">
    <location>
        <position position="163"/>
    </location>
    <ligand>
        <name>ATP</name>
        <dbReference type="ChEBI" id="CHEBI:30616"/>
    </ligand>
</feature>
<keyword evidence="4 11" id="KW-0548">Nucleotidyltransferase</keyword>
<feature type="domain" description="CCA-adding enzyme C-terminal" evidence="14">
    <location>
        <begin position="246"/>
        <end position="389"/>
    </location>
</feature>
<dbReference type="GO" id="GO:0042245">
    <property type="term" value="P:RNA repair"/>
    <property type="evidence" value="ECO:0007669"/>
    <property type="project" value="UniProtKB-KW"/>
</dbReference>
<evidence type="ECO:0000256" key="6">
    <source>
        <dbReference type="ARBA" id="ARBA00022741"/>
    </source>
</evidence>
<dbReference type="SUPFAM" id="SSF81301">
    <property type="entry name" value="Nucleotidyltransferase"/>
    <property type="match status" value="1"/>
</dbReference>
<comment type="subunit">
    <text evidence="11">Homodimer.</text>
</comment>
<evidence type="ECO:0000256" key="5">
    <source>
        <dbReference type="ARBA" id="ARBA00022723"/>
    </source>
</evidence>
<dbReference type="NCBIfam" id="NF009814">
    <property type="entry name" value="PRK13299.1"/>
    <property type="match status" value="1"/>
</dbReference>
<dbReference type="EC" id="2.7.7.72" evidence="11"/>
<comment type="catalytic activity">
    <reaction evidence="11">
        <text>a tRNA precursor + 2 CTP + ATP = a tRNA with a 3' CCA end + 3 diphosphate</text>
        <dbReference type="Rhea" id="RHEA:14433"/>
        <dbReference type="Rhea" id="RHEA-COMP:10465"/>
        <dbReference type="Rhea" id="RHEA-COMP:10468"/>
        <dbReference type="ChEBI" id="CHEBI:30616"/>
        <dbReference type="ChEBI" id="CHEBI:33019"/>
        <dbReference type="ChEBI" id="CHEBI:37563"/>
        <dbReference type="ChEBI" id="CHEBI:74896"/>
        <dbReference type="ChEBI" id="CHEBI:83071"/>
        <dbReference type="EC" id="2.7.7.72"/>
    </reaction>
</comment>
<keyword evidence="10 11" id="KW-0694">RNA-binding</keyword>
<feature type="binding site" evidence="11">
    <location>
        <position position="163"/>
    </location>
    <ligand>
        <name>CTP</name>
        <dbReference type="ChEBI" id="CHEBI:37563"/>
    </ligand>
</feature>
<evidence type="ECO:0000256" key="1">
    <source>
        <dbReference type="ARBA" id="ARBA00001946"/>
    </source>
</evidence>
<dbReference type="AlphaFoldDB" id="A0A0Q3WXW6"/>
<dbReference type="Proteomes" id="UP000051888">
    <property type="component" value="Unassembled WGS sequence"/>
</dbReference>
<keyword evidence="16" id="KW-1185">Reference proteome</keyword>
<feature type="domain" description="Poly A polymerase head" evidence="12">
    <location>
        <begin position="22"/>
        <end position="142"/>
    </location>
</feature>
<evidence type="ECO:0000256" key="8">
    <source>
        <dbReference type="ARBA" id="ARBA00022840"/>
    </source>
</evidence>
<dbReference type="EMBL" id="LJJC01000004">
    <property type="protein sequence ID" value="KQL53727.1"/>
    <property type="molecule type" value="Genomic_DNA"/>
</dbReference>
<comment type="function">
    <text evidence="11">Catalyzes the addition and repair of the essential 3'-terminal CCA sequence in tRNAs without using a nucleic acid template. Adds these three nucleotides in the order of C, C, and A to the tRNA nucleotide-73, using CTP and ATP as substrates and producing inorganic pyrophosphate. tRNA 3'-terminal CCA addition is required both for tRNA processing and repair. Also involved in tRNA surveillance by mediating tandem CCA addition to generate a CCACCA at the 3' terminus of unstable tRNAs. While stable tRNAs receive only 3'-terminal CCA, unstable tRNAs are marked with CCACCA and rapidly degraded.</text>
</comment>
<dbReference type="SUPFAM" id="SSF81891">
    <property type="entry name" value="Poly A polymerase C-terminal region-like"/>
    <property type="match status" value="1"/>
</dbReference>
<dbReference type="Gene3D" id="1.20.58.560">
    <property type="match status" value="1"/>
</dbReference>
<dbReference type="Pfam" id="PF12627">
    <property type="entry name" value="PolyA_pol_RNAbd"/>
    <property type="match status" value="1"/>
</dbReference>
<feature type="binding site" evidence="11">
    <location>
        <position position="154"/>
    </location>
    <ligand>
        <name>ATP</name>
        <dbReference type="ChEBI" id="CHEBI:30616"/>
    </ligand>
</feature>
<proteinExistence type="inferred from homology"/>
<dbReference type="InterPro" id="IPR032828">
    <property type="entry name" value="PolyA_RNA-bd"/>
</dbReference>
<evidence type="ECO:0000259" key="14">
    <source>
        <dbReference type="Pfam" id="PF13735"/>
    </source>
</evidence>
<keyword evidence="8 11" id="KW-0067">ATP-binding</keyword>
<dbReference type="HAMAP" id="MF_01263">
    <property type="entry name" value="CCA_bact_type3"/>
    <property type="match status" value="1"/>
</dbReference>
<accession>A0A0Q3WXW6</accession>
<evidence type="ECO:0000256" key="3">
    <source>
        <dbReference type="ARBA" id="ARBA00022694"/>
    </source>
</evidence>
<feature type="binding site" evidence="11">
    <location>
        <position position="160"/>
    </location>
    <ligand>
        <name>ATP</name>
        <dbReference type="ChEBI" id="CHEBI:30616"/>
    </ligand>
</feature>
<dbReference type="InterPro" id="IPR023068">
    <property type="entry name" value="CCA-adding_enz_firmicutes"/>
</dbReference>
<dbReference type="OrthoDB" id="9805698at2"/>
<feature type="binding site" evidence="11">
    <location>
        <position position="111"/>
    </location>
    <ligand>
        <name>CTP</name>
        <dbReference type="ChEBI" id="CHEBI:37563"/>
    </ligand>
</feature>
<keyword evidence="5 11" id="KW-0479">Metal-binding</keyword>
<feature type="binding site" evidence="11">
    <location>
        <position position="154"/>
    </location>
    <ligand>
        <name>CTP</name>
        <dbReference type="ChEBI" id="CHEBI:37563"/>
    </ligand>
</feature>
<evidence type="ECO:0000256" key="2">
    <source>
        <dbReference type="ARBA" id="ARBA00022679"/>
    </source>
</evidence>